<protein>
    <submittedName>
        <fullName evidence="3">Extracellular solute-binding protein family 5</fullName>
    </submittedName>
</protein>
<dbReference type="EMBL" id="CP001958">
    <property type="protein sequence ID" value="ADG97519.1"/>
    <property type="molecule type" value="Genomic_DNA"/>
</dbReference>
<dbReference type="RefSeq" id="WP_013137975.1">
    <property type="nucleotide sequence ID" value="NC_014168.1"/>
</dbReference>
<dbReference type="Gene3D" id="3.40.190.10">
    <property type="entry name" value="Periplasmic binding protein-like II"/>
    <property type="match status" value="1"/>
</dbReference>
<reference evidence="3 4" key="1">
    <citation type="journal article" date="2010" name="Stand. Genomic Sci.">
        <title>Complete genome sequence of Segniliparus rotundus type strain (CDC 1076).</title>
        <authorList>
            <person name="Sikorski J."/>
            <person name="Lapidus A."/>
            <person name="Copeland A."/>
            <person name="Misra M."/>
            <person name="Glavina Del Rio T."/>
            <person name="Nolan M."/>
            <person name="Lucas S."/>
            <person name="Chen F."/>
            <person name="Tice H."/>
            <person name="Cheng J.F."/>
            <person name="Jando M."/>
            <person name="Schneider S."/>
            <person name="Bruce D."/>
            <person name="Goodwin L."/>
            <person name="Pitluck S."/>
            <person name="Liolios K."/>
            <person name="Mikhailova N."/>
            <person name="Pati A."/>
            <person name="Ivanova N."/>
            <person name="Mavromatis K."/>
            <person name="Chen A."/>
            <person name="Palaniappan K."/>
            <person name="Chertkov O."/>
            <person name="Land M."/>
            <person name="Hauser L."/>
            <person name="Chang Y.J."/>
            <person name="Jeffries C.D."/>
            <person name="Brettin T."/>
            <person name="Detter J.C."/>
            <person name="Han C."/>
            <person name="Rohde M."/>
            <person name="Goker M."/>
            <person name="Bristow J."/>
            <person name="Eisen J.A."/>
            <person name="Markowitz V."/>
            <person name="Hugenholtz P."/>
            <person name="Kyrpides N.C."/>
            <person name="Klenk H.P."/>
        </authorList>
    </citation>
    <scope>NUCLEOTIDE SEQUENCE [LARGE SCALE GENOMIC DNA]</scope>
    <source>
        <strain evidence="4">ATCC BAA-972 / CDC 1076 / CIP 108378 / DSM 44985 / JCM 13578</strain>
    </source>
</reference>
<dbReference type="GO" id="GO:1904680">
    <property type="term" value="F:peptide transmembrane transporter activity"/>
    <property type="evidence" value="ECO:0007669"/>
    <property type="project" value="TreeGrafter"/>
</dbReference>
<dbReference type="STRING" id="640132.Srot_1046"/>
<dbReference type="eggNOG" id="COG0747">
    <property type="taxonomic scope" value="Bacteria"/>
</dbReference>
<feature type="chain" id="PRO_5038543912" evidence="1">
    <location>
        <begin position="21"/>
        <end position="560"/>
    </location>
</feature>
<accession>D6ZEZ5</accession>
<gene>
    <name evidence="3" type="ordered locus">Srot_1046</name>
</gene>
<dbReference type="PANTHER" id="PTHR30290">
    <property type="entry name" value="PERIPLASMIC BINDING COMPONENT OF ABC TRANSPORTER"/>
    <property type="match status" value="1"/>
</dbReference>
<keyword evidence="1" id="KW-0732">Signal</keyword>
<dbReference type="HOGENOM" id="CLU_017028_11_1_11"/>
<feature type="signal peptide" evidence="1">
    <location>
        <begin position="1"/>
        <end position="20"/>
    </location>
</feature>
<dbReference type="KEGG" id="srt:Srot_1046"/>
<sequence>MRPVGRRAMLLGLTGLPLLASCGLELTRPKLSEDPTRKADPAALRQGGVLRWPLDMFPVNFNYNQADMTGYTAAVIGALMPSSHTSDPHGKIRVNTDYFTAIELREDARQTVVYTINPKAHWSDGSPITWEDLKAQWQAQSGNNPDYQVSSTTGYRDIAAVERGTDDRQAVVSFQRNYADWRSLFSYLYPKSTNDDTAAFNKGWILNLSGFAQTPITAGPFKIGSSDAGQKRLTVVADPHWWGGAPRLDSIVFLELAPDAQIGALQNDEIDFASLGSSAPNLAIAENTRSLDIRTGPNQFLGNLTFNGKPGGVCADMRLRRAVAMGVDRERLVSTLLGAVVAKPEASYNLVFIKGSEGYEDHRAALPYDPEAAAAELDRLGWTQRGPFRAKEGRQLSLRLVIPAQSPSSTNNAKILQQMLAEIGVELVIVPVAVNGFFRDYINAGNFDLTLFSWGHTPYPTDIGSIFGLYPKADGTLDTQQNYGQIGSPEINDLIARMQQELDVEKMLRIGNQIDVKIAEIVHSMSLSQAPANIAARSELRNFGPVGIGDVDYTAIGYIH</sequence>
<dbReference type="InterPro" id="IPR030678">
    <property type="entry name" value="Peptide/Ni-bd"/>
</dbReference>
<dbReference type="AlphaFoldDB" id="D6ZEZ5"/>
<name>D6ZEZ5_SEGRD</name>
<dbReference type="GO" id="GO:0042597">
    <property type="term" value="C:periplasmic space"/>
    <property type="evidence" value="ECO:0007669"/>
    <property type="project" value="UniProtKB-ARBA"/>
</dbReference>
<proteinExistence type="predicted"/>
<feature type="domain" description="Solute-binding protein family 5" evidence="2">
    <location>
        <begin position="109"/>
        <end position="462"/>
    </location>
</feature>
<evidence type="ECO:0000259" key="2">
    <source>
        <dbReference type="Pfam" id="PF00496"/>
    </source>
</evidence>
<dbReference type="SUPFAM" id="SSF53850">
    <property type="entry name" value="Periplasmic binding protein-like II"/>
    <property type="match status" value="1"/>
</dbReference>
<dbReference type="InterPro" id="IPR039424">
    <property type="entry name" value="SBP_5"/>
</dbReference>
<dbReference type="OrthoDB" id="7888869at2"/>
<evidence type="ECO:0000256" key="1">
    <source>
        <dbReference type="SAM" id="SignalP"/>
    </source>
</evidence>
<evidence type="ECO:0000313" key="3">
    <source>
        <dbReference type="EMBL" id="ADG97519.1"/>
    </source>
</evidence>
<dbReference type="Pfam" id="PF00496">
    <property type="entry name" value="SBP_bac_5"/>
    <property type="match status" value="1"/>
</dbReference>
<keyword evidence="4" id="KW-1185">Reference proteome</keyword>
<dbReference type="Gene3D" id="3.10.105.10">
    <property type="entry name" value="Dipeptide-binding Protein, Domain 3"/>
    <property type="match status" value="1"/>
</dbReference>
<dbReference type="PIRSF" id="PIRSF002741">
    <property type="entry name" value="MppA"/>
    <property type="match status" value="1"/>
</dbReference>
<dbReference type="GO" id="GO:0015833">
    <property type="term" value="P:peptide transport"/>
    <property type="evidence" value="ECO:0007669"/>
    <property type="project" value="TreeGrafter"/>
</dbReference>
<dbReference type="PANTHER" id="PTHR30290:SF65">
    <property type="entry name" value="MONOACYL PHOSPHATIDYLINOSITOL TETRAMANNOSIDE-BINDING PROTEIN LPQW-RELATED"/>
    <property type="match status" value="1"/>
</dbReference>
<dbReference type="CDD" id="cd08501">
    <property type="entry name" value="PBP2_Lpqw"/>
    <property type="match status" value="1"/>
</dbReference>
<dbReference type="InterPro" id="IPR000914">
    <property type="entry name" value="SBP_5_dom"/>
</dbReference>
<dbReference type="GO" id="GO:0043190">
    <property type="term" value="C:ATP-binding cassette (ABC) transporter complex"/>
    <property type="evidence" value="ECO:0007669"/>
    <property type="project" value="InterPro"/>
</dbReference>
<evidence type="ECO:0000313" key="4">
    <source>
        <dbReference type="Proteomes" id="UP000002247"/>
    </source>
</evidence>
<dbReference type="PROSITE" id="PS51257">
    <property type="entry name" value="PROKAR_LIPOPROTEIN"/>
    <property type="match status" value="1"/>
</dbReference>
<dbReference type="Proteomes" id="UP000002247">
    <property type="component" value="Chromosome"/>
</dbReference>
<dbReference type="Gene3D" id="3.90.76.10">
    <property type="entry name" value="Dipeptide-binding Protein, Domain 1"/>
    <property type="match status" value="1"/>
</dbReference>
<organism evidence="3 4">
    <name type="scientific">Segniliparus rotundus (strain ATCC BAA-972 / CDC 1076 / CIP 108378 / DSM 44985 / JCM 13578)</name>
    <dbReference type="NCBI Taxonomy" id="640132"/>
    <lineage>
        <taxon>Bacteria</taxon>
        <taxon>Bacillati</taxon>
        <taxon>Actinomycetota</taxon>
        <taxon>Actinomycetes</taxon>
        <taxon>Mycobacteriales</taxon>
        <taxon>Segniliparaceae</taxon>
        <taxon>Segniliparus</taxon>
    </lineage>
</organism>